<name>A0A800N808_CYTFI</name>
<evidence type="ECO:0000313" key="2">
    <source>
        <dbReference type="Proteomes" id="UP000465778"/>
    </source>
</evidence>
<comment type="caution">
    <text evidence="1">The sequence shown here is derived from an EMBL/GenBank/DDBJ whole genome shotgun (WGS) entry which is preliminary data.</text>
</comment>
<sequence length="35" mass="4016">LMTFSNVQNLTMLIVLKLTDSLSKNEREAVHMLPK</sequence>
<dbReference type="EMBL" id="VDEM01000136">
    <property type="protein sequence ID" value="KAF0821242.1"/>
    <property type="molecule type" value="Genomic_DNA"/>
</dbReference>
<dbReference type="AlphaFoldDB" id="A0A800N808"/>
<accession>A0A800N808</accession>
<proteinExistence type="predicted"/>
<reference evidence="1 2" key="1">
    <citation type="journal article" date="2020" name="G3 (Bethesda)">
        <title>Whole Genome Sequencing and Comparative Genomics of Two Nematicidal Bacillus Strains Reveals a Wide Range of Possible Virulence Factors.</title>
        <authorList>
            <person name="Susic N."/>
            <person name="Janezic S."/>
            <person name="Rupnik M."/>
            <person name="Geric Stare B."/>
        </authorList>
    </citation>
    <scope>NUCLEOTIDE SEQUENCE [LARGE SCALE GENOMIC DNA]</scope>
    <source>
        <strain evidence="1 2">I-1582</strain>
    </source>
</reference>
<evidence type="ECO:0000313" key="1">
    <source>
        <dbReference type="EMBL" id="KAF0821242.1"/>
    </source>
</evidence>
<organism evidence="1 2">
    <name type="scientific">Cytobacillus firmus</name>
    <name type="common">Bacillus firmus</name>
    <dbReference type="NCBI Taxonomy" id="1399"/>
    <lineage>
        <taxon>Bacteria</taxon>
        <taxon>Bacillati</taxon>
        <taxon>Bacillota</taxon>
        <taxon>Bacilli</taxon>
        <taxon>Bacillales</taxon>
        <taxon>Bacillaceae</taxon>
        <taxon>Cytobacillus</taxon>
    </lineage>
</organism>
<gene>
    <name evidence="1" type="ORF">KIS1582_5047</name>
</gene>
<dbReference type="Proteomes" id="UP000465778">
    <property type="component" value="Unassembled WGS sequence"/>
</dbReference>
<protein>
    <submittedName>
        <fullName evidence="1">Uncharacterized protein</fullName>
    </submittedName>
</protein>
<feature type="non-terminal residue" evidence="1">
    <location>
        <position position="1"/>
    </location>
</feature>